<dbReference type="AlphaFoldDB" id="A0AAQ3NNB3"/>
<evidence type="ECO:0000313" key="2">
    <source>
        <dbReference type="Proteomes" id="UP001374535"/>
    </source>
</evidence>
<sequence>MISTSFGKSHMSLSNTLFQSEMDDFVCKRLPIVFKARGNPLHFSTILLPISFLSSFNSRSSSFRACSSKTFQPSSFSNCFRRCTLDLMLEATFSTRVVTRILLPGAP</sequence>
<protein>
    <submittedName>
        <fullName evidence="1">Uncharacterized protein</fullName>
    </submittedName>
</protein>
<reference evidence="1 2" key="1">
    <citation type="journal article" date="2023" name="Life. Sci Alliance">
        <title>Evolutionary insights into 3D genome organization and epigenetic landscape of Vigna mungo.</title>
        <authorList>
            <person name="Junaid A."/>
            <person name="Singh B."/>
            <person name="Bhatia S."/>
        </authorList>
    </citation>
    <scope>NUCLEOTIDE SEQUENCE [LARGE SCALE GENOMIC DNA]</scope>
    <source>
        <strain evidence="1">Urdbean</strain>
    </source>
</reference>
<dbReference type="EMBL" id="CP144697">
    <property type="protein sequence ID" value="WVZ13605.1"/>
    <property type="molecule type" value="Genomic_DNA"/>
</dbReference>
<name>A0AAQ3NNB3_VIGMU</name>
<accession>A0AAQ3NNB3</accession>
<proteinExistence type="predicted"/>
<organism evidence="1 2">
    <name type="scientific">Vigna mungo</name>
    <name type="common">Black gram</name>
    <name type="synonym">Phaseolus mungo</name>
    <dbReference type="NCBI Taxonomy" id="3915"/>
    <lineage>
        <taxon>Eukaryota</taxon>
        <taxon>Viridiplantae</taxon>
        <taxon>Streptophyta</taxon>
        <taxon>Embryophyta</taxon>
        <taxon>Tracheophyta</taxon>
        <taxon>Spermatophyta</taxon>
        <taxon>Magnoliopsida</taxon>
        <taxon>eudicotyledons</taxon>
        <taxon>Gunneridae</taxon>
        <taxon>Pentapetalae</taxon>
        <taxon>rosids</taxon>
        <taxon>fabids</taxon>
        <taxon>Fabales</taxon>
        <taxon>Fabaceae</taxon>
        <taxon>Papilionoideae</taxon>
        <taxon>50 kb inversion clade</taxon>
        <taxon>NPAAA clade</taxon>
        <taxon>indigoferoid/millettioid clade</taxon>
        <taxon>Phaseoleae</taxon>
        <taxon>Vigna</taxon>
    </lineage>
</organism>
<evidence type="ECO:0000313" key="1">
    <source>
        <dbReference type="EMBL" id="WVZ13605.1"/>
    </source>
</evidence>
<keyword evidence="2" id="KW-1185">Reference proteome</keyword>
<dbReference type="Proteomes" id="UP001374535">
    <property type="component" value="Chromosome 4"/>
</dbReference>
<gene>
    <name evidence="1" type="ORF">V8G54_011171</name>
</gene>